<dbReference type="PANTHER" id="PTHR47926">
    <property type="entry name" value="PENTATRICOPEPTIDE REPEAT-CONTAINING PROTEIN"/>
    <property type="match status" value="1"/>
</dbReference>
<dbReference type="Proteomes" id="UP000001514">
    <property type="component" value="Unassembled WGS sequence"/>
</dbReference>
<keyword evidence="1" id="KW-0677">Repeat</keyword>
<dbReference type="NCBIfam" id="TIGR00756">
    <property type="entry name" value="PPR"/>
    <property type="match status" value="1"/>
</dbReference>
<evidence type="ECO:0000256" key="2">
    <source>
        <dbReference type="PROSITE-ProRule" id="PRU00708"/>
    </source>
</evidence>
<proteinExistence type="predicted"/>
<name>D8SRP2_SELML</name>
<dbReference type="KEGG" id="smo:SELMODRAFT_123384"/>
<dbReference type="OrthoDB" id="185373at2759"/>
<gene>
    <name evidence="3" type="ORF">SELMODRAFT_123384</name>
</gene>
<dbReference type="InterPro" id="IPR046960">
    <property type="entry name" value="PPR_At4g14850-like_plant"/>
</dbReference>
<accession>D8SRP2</accession>
<evidence type="ECO:0008006" key="5">
    <source>
        <dbReference type="Google" id="ProtNLM"/>
    </source>
</evidence>
<reference evidence="3 4" key="1">
    <citation type="journal article" date="2011" name="Science">
        <title>The Selaginella genome identifies genetic changes associated with the evolution of vascular plants.</title>
        <authorList>
            <person name="Banks J.A."/>
            <person name="Nishiyama T."/>
            <person name="Hasebe M."/>
            <person name="Bowman J.L."/>
            <person name="Gribskov M."/>
            <person name="dePamphilis C."/>
            <person name="Albert V.A."/>
            <person name="Aono N."/>
            <person name="Aoyama T."/>
            <person name="Ambrose B.A."/>
            <person name="Ashton N.W."/>
            <person name="Axtell M.J."/>
            <person name="Barker E."/>
            <person name="Barker M.S."/>
            <person name="Bennetzen J.L."/>
            <person name="Bonawitz N.D."/>
            <person name="Chapple C."/>
            <person name="Cheng C."/>
            <person name="Correa L.G."/>
            <person name="Dacre M."/>
            <person name="DeBarry J."/>
            <person name="Dreyer I."/>
            <person name="Elias M."/>
            <person name="Engstrom E.M."/>
            <person name="Estelle M."/>
            <person name="Feng L."/>
            <person name="Finet C."/>
            <person name="Floyd S.K."/>
            <person name="Frommer W.B."/>
            <person name="Fujita T."/>
            <person name="Gramzow L."/>
            <person name="Gutensohn M."/>
            <person name="Harholt J."/>
            <person name="Hattori M."/>
            <person name="Heyl A."/>
            <person name="Hirai T."/>
            <person name="Hiwatashi Y."/>
            <person name="Ishikawa M."/>
            <person name="Iwata M."/>
            <person name="Karol K.G."/>
            <person name="Koehler B."/>
            <person name="Kolukisaoglu U."/>
            <person name="Kubo M."/>
            <person name="Kurata T."/>
            <person name="Lalonde S."/>
            <person name="Li K."/>
            <person name="Li Y."/>
            <person name="Litt A."/>
            <person name="Lyons E."/>
            <person name="Manning G."/>
            <person name="Maruyama T."/>
            <person name="Michael T.P."/>
            <person name="Mikami K."/>
            <person name="Miyazaki S."/>
            <person name="Morinaga S."/>
            <person name="Murata T."/>
            <person name="Mueller-Roeber B."/>
            <person name="Nelson D.R."/>
            <person name="Obara M."/>
            <person name="Oguri Y."/>
            <person name="Olmstead R.G."/>
            <person name="Onodera N."/>
            <person name="Petersen B.L."/>
            <person name="Pils B."/>
            <person name="Prigge M."/>
            <person name="Rensing S.A."/>
            <person name="Riano-Pachon D.M."/>
            <person name="Roberts A.W."/>
            <person name="Sato Y."/>
            <person name="Scheller H.V."/>
            <person name="Schulz B."/>
            <person name="Schulz C."/>
            <person name="Shakirov E.V."/>
            <person name="Shibagaki N."/>
            <person name="Shinohara N."/>
            <person name="Shippen D.E."/>
            <person name="Soerensen I."/>
            <person name="Sotooka R."/>
            <person name="Sugimoto N."/>
            <person name="Sugita M."/>
            <person name="Sumikawa N."/>
            <person name="Tanurdzic M."/>
            <person name="Theissen G."/>
            <person name="Ulvskov P."/>
            <person name="Wakazuki S."/>
            <person name="Weng J.K."/>
            <person name="Willats W.W."/>
            <person name="Wipf D."/>
            <person name="Wolf P.G."/>
            <person name="Yang L."/>
            <person name="Zimmer A.D."/>
            <person name="Zhu Q."/>
            <person name="Mitros T."/>
            <person name="Hellsten U."/>
            <person name="Loque D."/>
            <person name="Otillar R."/>
            <person name="Salamov A."/>
            <person name="Schmutz J."/>
            <person name="Shapiro H."/>
            <person name="Lindquist E."/>
            <person name="Lucas S."/>
            <person name="Rokhsar D."/>
            <person name="Grigoriev I.V."/>
        </authorList>
    </citation>
    <scope>NUCLEOTIDE SEQUENCE [LARGE SCALE GENOMIC DNA]</scope>
</reference>
<dbReference type="InterPro" id="IPR011990">
    <property type="entry name" value="TPR-like_helical_dom_sf"/>
</dbReference>
<dbReference type="eggNOG" id="KOG4197">
    <property type="taxonomic scope" value="Eukaryota"/>
</dbReference>
<dbReference type="Gene3D" id="1.25.40.10">
    <property type="entry name" value="Tetratricopeptide repeat domain"/>
    <property type="match status" value="1"/>
</dbReference>
<dbReference type="GO" id="GO:0003723">
    <property type="term" value="F:RNA binding"/>
    <property type="evidence" value="ECO:0007669"/>
    <property type="project" value="InterPro"/>
</dbReference>
<sequence length="158" mass="16863">MPARDARAWTVLLRGYAQLGHVHHTWRLFATCPSLDAVTWNVAIGALASSGLLVEAVELFYGMLCVGENPSEATYAAAISACVHLGLVEESQRQFRSMVLDLGRAPNVKLYSSMADLLGRAGEVAASKELVESMPFASDAVVEGAMLGACKIHGDHYG</sequence>
<dbReference type="HOGENOM" id="CLU_002706_0_0_1"/>
<dbReference type="STRING" id="88036.D8SRP2"/>
<evidence type="ECO:0000313" key="4">
    <source>
        <dbReference type="Proteomes" id="UP000001514"/>
    </source>
</evidence>
<dbReference type="GO" id="GO:0009451">
    <property type="term" value="P:RNA modification"/>
    <property type="evidence" value="ECO:0007669"/>
    <property type="project" value="InterPro"/>
</dbReference>
<dbReference type="EMBL" id="GL377636">
    <property type="protein sequence ID" value="EFJ12815.1"/>
    <property type="molecule type" value="Genomic_DNA"/>
</dbReference>
<dbReference type="PROSITE" id="PS51375">
    <property type="entry name" value="PPR"/>
    <property type="match status" value="1"/>
</dbReference>
<dbReference type="InParanoid" id="D8SRP2"/>
<feature type="repeat" description="PPR" evidence="2">
    <location>
        <begin position="36"/>
        <end position="70"/>
    </location>
</feature>
<evidence type="ECO:0000256" key="1">
    <source>
        <dbReference type="ARBA" id="ARBA00022737"/>
    </source>
</evidence>
<evidence type="ECO:0000313" key="3">
    <source>
        <dbReference type="EMBL" id="EFJ12815.1"/>
    </source>
</evidence>
<keyword evidence="4" id="KW-1185">Reference proteome</keyword>
<dbReference type="AlphaFoldDB" id="D8SRP2"/>
<dbReference type="InterPro" id="IPR002885">
    <property type="entry name" value="PPR_rpt"/>
</dbReference>
<dbReference type="Pfam" id="PF01535">
    <property type="entry name" value="PPR"/>
    <property type="match status" value="3"/>
</dbReference>
<protein>
    <recommendedName>
        <fullName evidence="5">Pentacotripeptide-repeat region of PRORP domain-containing protein</fullName>
    </recommendedName>
</protein>
<dbReference type="Gramene" id="EFJ12815">
    <property type="protein sequence ID" value="EFJ12815"/>
    <property type="gene ID" value="SELMODRAFT_123384"/>
</dbReference>
<organism evidence="4">
    <name type="scientific">Selaginella moellendorffii</name>
    <name type="common">Spikemoss</name>
    <dbReference type="NCBI Taxonomy" id="88036"/>
    <lineage>
        <taxon>Eukaryota</taxon>
        <taxon>Viridiplantae</taxon>
        <taxon>Streptophyta</taxon>
        <taxon>Embryophyta</taxon>
        <taxon>Tracheophyta</taxon>
        <taxon>Lycopodiopsida</taxon>
        <taxon>Selaginellales</taxon>
        <taxon>Selaginellaceae</taxon>
        <taxon>Selaginella</taxon>
    </lineage>
</organism>